<keyword evidence="4 5" id="KW-0687">Ribonucleoprotein</keyword>
<gene>
    <name evidence="5" type="primary">rplY</name>
    <name evidence="5" type="synonym">ctc</name>
    <name evidence="8" type="ORF">H6G94_19705</name>
</gene>
<keyword evidence="3 5" id="KW-0689">Ribosomal protein</keyword>
<comment type="caution">
    <text evidence="8">The sequence shown here is derived from an EMBL/GenBank/DDBJ whole genome shotgun (WGS) entry which is preliminary data.</text>
</comment>
<protein>
    <recommendedName>
        <fullName evidence="5">Large ribosomal subunit protein bL25</fullName>
    </recommendedName>
    <alternativeName>
        <fullName evidence="5">General stress protein CTC</fullName>
    </alternativeName>
</protein>
<dbReference type="InterPro" id="IPR020056">
    <property type="entry name" value="Rbsml_bL25/Gln-tRNA_synth_N"/>
</dbReference>
<evidence type="ECO:0000313" key="8">
    <source>
        <dbReference type="EMBL" id="MBD2613472.1"/>
    </source>
</evidence>
<dbReference type="HAMAP" id="MF_01334">
    <property type="entry name" value="Ribosomal_bL25_CTC"/>
    <property type="match status" value="1"/>
</dbReference>
<dbReference type="EMBL" id="JACJTC010000014">
    <property type="protein sequence ID" value="MBD2613472.1"/>
    <property type="molecule type" value="Genomic_DNA"/>
</dbReference>
<dbReference type="InterPro" id="IPR020930">
    <property type="entry name" value="Ribosomal_uL5_bac-type"/>
</dbReference>
<dbReference type="RefSeq" id="WP_190950740.1">
    <property type="nucleotide sequence ID" value="NZ_JACJTC010000014.1"/>
</dbReference>
<accession>A0ABR8HCD4</accession>
<dbReference type="Proteomes" id="UP000606396">
    <property type="component" value="Unassembled WGS sequence"/>
</dbReference>
<reference evidence="8 9" key="1">
    <citation type="journal article" date="2020" name="ISME J.">
        <title>Comparative genomics reveals insights into cyanobacterial evolution and habitat adaptation.</title>
        <authorList>
            <person name="Chen M.Y."/>
            <person name="Teng W.K."/>
            <person name="Zhao L."/>
            <person name="Hu C.X."/>
            <person name="Zhou Y.K."/>
            <person name="Han B.P."/>
            <person name="Song L.R."/>
            <person name="Shu W.S."/>
        </authorList>
    </citation>
    <scope>NUCLEOTIDE SEQUENCE [LARGE SCALE GENOMIC DNA]</scope>
    <source>
        <strain evidence="8 9">FACHB-252</strain>
    </source>
</reference>
<feature type="domain" description="Large ribosomal subunit protein bL25 L25" evidence="6">
    <location>
        <begin position="6"/>
        <end position="93"/>
    </location>
</feature>
<dbReference type="Gene3D" id="2.40.240.10">
    <property type="entry name" value="Ribosomal Protein L25, Chain P"/>
    <property type="match status" value="1"/>
</dbReference>
<keyword evidence="1 5" id="KW-0699">rRNA-binding</keyword>
<organism evidence="8 9">
    <name type="scientific">Nostoc punctiforme FACHB-252</name>
    <dbReference type="NCBI Taxonomy" id="1357509"/>
    <lineage>
        <taxon>Bacteria</taxon>
        <taxon>Bacillati</taxon>
        <taxon>Cyanobacteriota</taxon>
        <taxon>Cyanophyceae</taxon>
        <taxon>Nostocales</taxon>
        <taxon>Nostocaceae</taxon>
        <taxon>Nostoc</taxon>
    </lineage>
</organism>
<name>A0ABR8HCD4_NOSPU</name>
<dbReference type="GO" id="GO:0005840">
    <property type="term" value="C:ribosome"/>
    <property type="evidence" value="ECO:0007669"/>
    <property type="project" value="UniProtKB-KW"/>
</dbReference>
<keyword evidence="2 5" id="KW-0694">RNA-binding</keyword>
<evidence type="ECO:0000256" key="4">
    <source>
        <dbReference type="ARBA" id="ARBA00023274"/>
    </source>
</evidence>
<evidence type="ECO:0000259" key="6">
    <source>
        <dbReference type="Pfam" id="PF01386"/>
    </source>
</evidence>
<dbReference type="InterPro" id="IPR029751">
    <property type="entry name" value="Ribosomal_L25_dom"/>
</dbReference>
<dbReference type="NCBIfam" id="NF004612">
    <property type="entry name" value="PRK05943.1"/>
    <property type="match status" value="1"/>
</dbReference>
<evidence type="ECO:0000256" key="5">
    <source>
        <dbReference type="HAMAP-Rule" id="MF_01334"/>
    </source>
</evidence>
<dbReference type="NCBIfam" id="NF004139">
    <property type="entry name" value="PRK05618.4-2"/>
    <property type="match status" value="1"/>
</dbReference>
<evidence type="ECO:0000259" key="7">
    <source>
        <dbReference type="Pfam" id="PF14693"/>
    </source>
</evidence>
<dbReference type="InterPro" id="IPR037121">
    <property type="entry name" value="Ribosomal_bL25_C"/>
</dbReference>
<dbReference type="InterPro" id="IPR011035">
    <property type="entry name" value="Ribosomal_bL25/Gln-tRNA_synth"/>
</dbReference>
<dbReference type="InterPro" id="IPR020057">
    <property type="entry name" value="Ribosomal_bL25_b-dom"/>
</dbReference>
<dbReference type="Pfam" id="PF01386">
    <property type="entry name" value="Ribosomal_L25p"/>
    <property type="match status" value="1"/>
</dbReference>
<dbReference type="PANTHER" id="PTHR33284">
    <property type="entry name" value="RIBOSOMAL PROTEIN L25/GLN-TRNA SYNTHETASE, ANTI-CODON-BINDING DOMAIN-CONTAINING PROTEIN"/>
    <property type="match status" value="1"/>
</dbReference>
<evidence type="ECO:0000313" key="9">
    <source>
        <dbReference type="Proteomes" id="UP000606396"/>
    </source>
</evidence>
<evidence type="ECO:0000256" key="1">
    <source>
        <dbReference type="ARBA" id="ARBA00022730"/>
    </source>
</evidence>
<proteinExistence type="inferred from homology"/>
<feature type="domain" description="Large ribosomal subunit protein bL25 beta" evidence="7">
    <location>
        <begin position="103"/>
        <end position="185"/>
    </location>
</feature>
<dbReference type="CDD" id="cd00495">
    <property type="entry name" value="Ribosomal_L25_TL5_CTC"/>
    <property type="match status" value="1"/>
</dbReference>
<dbReference type="InterPro" id="IPR001021">
    <property type="entry name" value="Ribosomal_bL25_long"/>
</dbReference>
<comment type="similarity">
    <text evidence="5">Belongs to the bacterial ribosomal protein bL25 family. CTC subfamily.</text>
</comment>
<keyword evidence="9" id="KW-1185">Reference proteome</keyword>
<evidence type="ECO:0000256" key="3">
    <source>
        <dbReference type="ARBA" id="ARBA00022980"/>
    </source>
</evidence>
<comment type="function">
    <text evidence="5">This is one of the proteins that binds to the 5S RNA in the ribosome where it forms part of the central protuberance.</text>
</comment>
<dbReference type="NCBIfam" id="TIGR00731">
    <property type="entry name" value="bL25_bact_ctc"/>
    <property type="match status" value="1"/>
</dbReference>
<comment type="subunit">
    <text evidence="5">Part of the 50S ribosomal subunit; part of the 5S rRNA/L5/L18/L25 subcomplex. Contacts the 5S rRNA. Binds to the 5S rRNA independently of L5 and L18.</text>
</comment>
<sequence length="198" mass="21247">MAITVECKKRPEGSKPKALRRSGEIPANLYGHKGTESISLTIDAKTVERLLKRASVNNTLIDLKVTDVPWQGQALIRELQVHPAKGTPYHLSFFAVAGHGDTTVEVPLRFVGDAIGVKQEGGVLDTVVTELQVSCAPENIPEVIEIDVANLKIGDTLHISDISFPQGVTPLAESERVILSVLPPQINAAAEEESEAAS</sequence>
<evidence type="ECO:0000256" key="2">
    <source>
        <dbReference type="ARBA" id="ARBA00022884"/>
    </source>
</evidence>
<dbReference type="PANTHER" id="PTHR33284:SF1">
    <property type="entry name" value="RIBOSOMAL PROTEIN L25_GLN-TRNA SYNTHETASE, ANTI-CODON-BINDING DOMAIN-CONTAINING PROTEIN"/>
    <property type="match status" value="1"/>
</dbReference>
<dbReference type="Gene3D" id="2.170.120.20">
    <property type="entry name" value="Ribosomal protein L25, beta domain"/>
    <property type="match status" value="1"/>
</dbReference>
<dbReference type="SUPFAM" id="SSF50715">
    <property type="entry name" value="Ribosomal protein L25-like"/>
    <property type="match status" value="1"/>
</dbReference>
<dbReference type="Pfam" id="PF14693">
    <property type="entry name" value="Ribosomal_TL5_C"/>
    <property type="match status" value="1"/>
</dbReference>